<proteinExistence type="predicted"/>
<dbReference type="InterPro" id="IPR036645">
    <property type="entry name" value="Elafin-like_sf"/>
</dbReference>
<dbReference type="EMBL" id="JBEUSY010000468">
    <property type="protein sequence ID" value="KAL1230618.1"/>
    <property type="molecule type" value="Genomic_DNA"/>
</dbReference>
<name>A0ABR3K764_TRISP</name>
<gene>
    <name evidence="1" type="ORF">TSPI_05410</name>
</gene>
<evidence type="ECO:0000313" key="1">
    <source>
        <dbReference type="EMBL" id="KAL1230618.1"/>
    </source>
</evidence>
<dbReference type="Proteomes" id="UP001558632">
    <property type="component" value="Unassembled WGS sequence"/>
</dbReference>
<evidence type="ECO:0000313" key="2">
    <source>
        <dbReference type="Proteomes" id="UP001558632"/>
    </source>
</evidence>
<keyword evidence="2" id="KW-1185">Reference proteome</keyword>
<comment type="caution">
    <text evidence="1">The sequence shown here is derived from an EMBL/GenBank/DDBJ whole genome shotgun (WGS) entry which is preliminary data.</text>
</comment>
<reference evidence="1 2" key="1">
    <citation type="submission" date="2024-07" db="EMBL/GenBank/DDBJ databases">
        <title>Enhanced genomic and transcriptomic resources for Trichinella pseudospiralis and T. spiralis underpin the discovery of pronounced molecular differences between stages and species.</title>
        <authorList>
            <person name="Pasi K.K."/>
            <person name="La Rosa G."/>
            <person name="Gomez-Morales M.A."/>
            <person name="Tosini F."/>
            <person name="Sumanam S."/>
            <person name="Young N.D."/>
            <person name="Chang B.C."/>
            <person name="Robin G.B."/>
        </authorList>
    </citation>
    <scope>NUCLEOTIDE SEQUENCE [LARGE SCALE GENOMIC DNA]</scope>
    <source>
        <strain evidence="1">ISS534</strain>
    </source>
</reference>
<dbReference type="SUPFAM" id="SSF57256">
    <property type="entry name" value="Elafin-like"/>
    <property type="match status" value="1"/>
</dbReference>
<accession>A0ABR3K764</accession>
<organism evidence="1 2">
    <name type="scientific">Trichinella spiralis</name>
    <name type="common">Trichina worm</name>
    <dbReference type="NCBI Taxonomy" id="6334"/>
    <lineage>
        <taxon>Eukaryota</taxon>
        <taxon>Metazoa</taxon>
        <taxon>Ecdysozoa</taxon>
        <taxon>Nematoda</taxon>
        <taxon>Enoplea</taxon>
        <taxon>Dorylaimia</taxon>
        <taxon>Trichinellida</taxon>
        <taxon>Trichinellidae</taxon>
        <taxon>Trichinella</taxon>
    </lineage>
</organism>
<sequence>MTERLSACSDGLQPLYKCPATGCPRGYFCENGGCCRRLVSQYHKSDSCPTVQDEDRSKILQSCLINSDCHDNEYCCQGKCVRATKKHATEPDTLRAGLQAARAKRPISCKLGCQGQ</sequence>
<protein>
    <submittedName>
        <fullName evidence="1">Nonribosomal peptide synthetase gloA</fullName>
    </submittedName>
</protein>